<dbReference type="SUPFAM" id="SSF56784">
    <property type="entry name" value="HAD-like"/>
    <property type="match status" value="1"/>
</dbReference>
<dbReference type="OMA" id="HNCEGMH"/>
<keyword evidence="2" id="KW-1185">Reference proteome</keyword>
<sequence length="174" mass="19829">MSQWVGSEYDTSTLWKIGMGTYSQRGINRINTLDQYFKEFTEKNCKIIVITKGYVGVVNKILKDSGLSKYNIDVYGNTSTAYGKNSYDEEAMKKDYSEFLGGQEKQNEYSKGRLLVMLAEANKLKSKDCILIDDDPNEINSALQHNCEGMHVTKRQGVTLEQLQLVSSWVQQKQ</sequence>
<organism evidence="1 2">
    <name type="scientific">Pseudocohnilembus persalinus</name>
    <name type="common">Ciliate</name>
    <dbReference type="NCBI Taxonomy" id="266149"/>
    <lineage>
        <taxon>Eukaryota</taxon>
        <taxon>Sar</taxon>
        <taxon>Alveolata</taxon>
        <taxon>Ciliophora</taxon>
        <taxon>Intramacronucleata</taxon>
        <taxon>Oligohymenophorea</taxon>
        <taxon>Scuticociliatia</taxon>
        <taxon>Philasterida</taxon>
        <taxon>Pseudocohnilembidae</taxon>
        <taxon>Pseudocohnilembus</taxon>
    </lineage>
</organism>
<proteinExistence type="predicted"/>
<dbReference type="EMBL" id="LDAU01000110">
    <property type="protein sequence ID" value="KRX05224.1"/>
    <property type="molecule type" value="Genomic_DNA"/>
</dbReference>
<accession>A0A0V0QTG6</accession>
<protein>
    <submittedName>
        <fullName evidence="1">HAD-like domain</fullName>
    </submittedName>
</protein>
<dbReference type="InParanoid" id="A0A0V0QTG6"/>
<dbReference type="Proteomes" id="UP000054937">
    <property type="component" value="Unassembled WGS sequence"/>
</dbReference>
<name>A0A0V0QTG6_PSEPJ</name>
<dbReference type="Gene3D" id="3.40.50.1000">
    <property type="entry name" value="HAD superfamily/HAD-like"/>
    <property type="match status" value="1"/>
</dbReference>
<evidence type="ECO:0000313" key="2">
    <source>
        <dbReference type="Proteomes" id="UP000054937"/>
    </source>
</evidence>
<comment type="caution">
    <text evidence="1">The sequence shown here is derived from an EMBL/GenBank/DDBJ whole genome shotgun (WGS) entry which is preliminary data.</text>
</comment>
<reference evidence="1 2" key="1">
    <citation type="journal article" date="2015" name="Sci. Rep.">
        <title>Genome of the facultative scuticociliatosis pathogen Pseudocohnilembus persalinus provides insight into its virulence through horizontal gene transfer.</title>
        <authorList>
            <person name="Xiong J."/>
            <person name="Wang G."/>
            <person name="Cheng J."/>
            <person name="Tian M."/>
            <person name="Pan X."/>
            <person name="Warren A."/>
            <person name="Jiang C."/>
            <person name="Yuan D."/>
            <person name="Miao W."/>
        </authorList>
    </citation>
    <scope>NUCLEOTIDE SEQUENCE [LARGE SCALE GENOMIC DNA]</scope>
    <source>
        <strain evidence="1">36N120E</strain>
    </source>
</reference>
<dbReference type="InterPro" id="IPR023214">
    <property type="entry name" value="HAD_sf"/>
</dbReference>
<evidence type="ECO:0000313" key="1">
    <source>
        <dbReference type="EMBL" id="KRX05224.1"/>
    </source>
</evidence>
<dbReference type="AlphaFoldDB" id="A0A0V0QTG6"/>
<gene>
    <name evidence="1" type="ORF">PPERSA_06858</name>
</gene>
<dbReference type="InterPro" id="IPR036412">
    <property type="entry name" value="HAD-like_sf"/>
</dbReference>